<feature type="coiled-coil region" evidence="1">
    <location>
        <begin position="38"/>
        <end position="65"/>
    </location>
</feature>
<evidence type="ECO:0008006" key="5">
    <source>
        <dbReference type="Google" id="ProtNLM"/>
    </source>
</evidence>
<accession>A0A2S5DRM7</accession>
<name>A0A2S5DRM7_9BURK</name>
<feature type="compositionally biased region" description="Polar residues" evidence="2">
    <location>
        <begin position="681"/>
        <end position="693"/>
    </location>
</feature>
<dbReference type="EMBL" id="PQVP01000002">
    <property type="protein sequence ID" value="POZ81741.1"/>
    <property type="molecule type" value="Genomic_DNA"/>
</dbReference>
<evidence type="ECO:0000313" key="3">
    <source>
        <dbReference type="EMBL" id="POZ81741.1"/>
    </source>
</evidence>
<proteinExistence type="predicted"/>
<dbReference type="Proteomes" id="UP000238655">
    <property type="component" value="Chromosome 1"/>
</dbReference>
<evidence type="ECO:0000313" key="4">
    <source>
        <dbReference type="Proteomes" id="UP000238655"/>
    </source>
</evidence>
<evidence type="ECO:0000256" key="2">
    <source>
        <dbReference type="SAM" id="MobiDB-lite"/>
    </source>
</evidence>
<dbReference type="Pfam" id="PF23899">
    <property type="entry name" value="SU10_portal"/>
    <property type="match status" value="1"/>
</dbReference>
<feature type="region of interest" description="Disordered" evidence="2">
    <location>
        <begin position="681"/>
        <end position="714"/>
    </location>
</feature>
<gene>
    <name evidence="3" type="ORF">C3743_15625</name>
</gene>
<protein>
    <recommendedName>
        <fullName evidence="5">Portal protein</fullName>
    </recommendedName>
</protein>
<dbReference type="InterPro" id="IPR056909">
    <property type="entry name" value="SU10_portal"/>
</dbReference>
<comment type="caution">
    <text evidence="3">The sequence shown here is derived from an EMBL/GenBank/DDBJ whole genome shotgun (WGS) entry which is preliminary data.</text>
</comment>
<keyword evidence="1" id="KW-0175">Coiled coil</keyword>
<feature type="region of interest" description="Disordered" evidence="2">
    <location>
        <begin position="217"/>
        <end position="238"/>
    </location>
</feature>
<sequence>MQIAHPVKFETIVGSNNLVEHMHEDDVALVGETVRRQYDADKQSRSQWEDRYAEAEKRVMQLAEEKTWPWPKASNIKFPLITIATLQYHARAYPALVPSGYPVKCRVIGDDPDGKKAQRAKRVSEHMSFQVMEEDAQWEDSTDKALIVQAIMGCAFKKTYNSSSRRCVVSELVMPKDLVVNYWAKSLETAPRITHVIGLSRDEIEERVRRGLFARVASPSAPDDASDEETPRSMPASSVITEAENEISGIQPPAADDDMPIMLLEQHCWIDLDGDGMREPYIASVRADDSTLYRLVARFEEDRVERNEAGEIVRIEPEQYFSKLEFIPAPDGSIYGMGFGMLLGAVNDAVDTAMNQMFDAGTMSNLGGGFLARGIRLKGTGEYSFKPQEWKRTDSTAEDLHKGIYPLPVREPSGVLFQLLNLLIEWGARIGMATDAATGENPGQNQKVGTTEAVIEQGEKVFNGIYKRTYRAMKREFRLIYRLNYLAKPLSGRFDYADDTGNGGYALWEDYFESNKSVLPSADPTIASREKLVQRNMTIRQLAGSMPGYNRYAVERRLLESMEVPNIDEIFPKPGTPGAQQPSPPPNVMVAQIKASVEKAKIEAADRRHQLELMENARLNQAKIMQLEAQALKLRTEAGVAENGQILALMDQELRAAKQFQDQLTGAIAGYSQIFDQMAQTQPGASNGNTPQQGAVGGMANPAGNAGVQGVPQG</sequence>
<reference evidence="3 4" key="1">
    <citation type="submission" date="2018-01" db="EMBL/GenBank/DDBJ databases">
        <title>Successful Treatment of Persistent Burkholderia cepacia Bacteremia with Ceftazidime-Avibactam.</title>
        <authorList>
            <person name="Tamma P."/>
            <person name="Fan Y."/>
            <person name="Bergman Y."/>
            <person name="Sick-Samuels A."/>
            <person name="Hsu A."/>
            <person name="Timp W."/>
            <person name="Simner P."/>
        </authorList>
    </citation>
    <scope>NUCLEOTIDE SEQUENCE [LARGE SCALE GENOMIC DNA]</scope>
    <source>
        <strain evidence="3 4">170816</strain>
    </source>
</reference>
<evidence type="ECO:0000256" key="1">
    <source>
        <dbReference type="SAM" id="Coils"/>
    </source>
</evidence>
<dbReference type="AlphaFoldDB" id="A0A2S5DRM7"/>
<dbReference type="RefSeq" id="WP_089460847.1">
    <property type="nucleotide sequence ID" value="NZ_CM009575.1"/>
</dbReference>
<organism evidence="3 4">
    <name type="scientific">Burkholderia contaminans</name>
    <dbReference type="NCBI Taxonomy" id="488447"/>
    <lineage>
        <taxon>Bacteria</taxon>
        <taxon>Pseudomonadati</taxon>
        <taxon>Pseudomonadota</taxon>
        <taxon>Betaproteobacteria</taxon>
        <taxon>Burkholderiales</taxon>
        <taxon>Burkholderiaceae</taxon>
        <taxon>Burkholderia</taxon>
        <taxon>Burkholderia cepacia complex</taxon>
    </lineage>
</organism>